<gene>
    <name evidence="2" type="ORF">BSF38_01650</name>
</gene>
<accession>A0A1U7CMK8</accession>
<reference evidence="3" key="1">
    <citation type="submission" date="2016-12" db="EMBL/GenBank/DDBJ databases">
        <title>Comparative genomics of four Isosphaeraceae planctomycetes: a common pool of plasmids and glycoside hydrolase genes.</title>
        <authorList>
            <person name="Ivanova A."/>
        </authorList>
    </citation>
    <scope>NUCLEOTIDE SEQUENCE [LARGE SCALE GENOMIC DNA]</scope>
    <source>
        <strain evidence="3">PX4</strain>
    </source>
</reference>
<dbReference type="PANTHER" id="PTHR35563:SF2">
    <property type="entry name" value="BARREL METAL-DEPENDENT HYDROLASE, PUTATIVE (AFU_ORTHOLOGUE AFUA_1G16240)-RELATED"/>
    <property type="match status" value="1"/>
</dbReference>
<dbReference type="InterPro" id="IPR006680">
    <property type="entry name" value="Amidohydro-rel"/>
</dbReference>
<dbReference type="InterPro" id="IPR052358">
    <property type="entry name" value="Aro_Compnd_Degr_Hydrolases"/>
</dbReference>
<dbReference type="GO" id="GO:0102998">
    <property type="term" value="F:4-sulfomuconolactone hydrolase activity"/>
    <property type="evidence" value="ECO:0007669"/>
    <property type="project" value="UniProtKB-EC"/>
</dbReference>
<sequence>MIAEPYIDAHSHIWTPDVGHYPLAAGFQPADMQPPSFTAQELLAVCRPAGVGRVNLIQMSYYQFDNRYMLDMIKLHPDRFVGTAIIDPFGVDPASAMKELLPKGVRAFRIQPSYSKQPPASWLAPTGYEAMFATAAQTGQCLSCLIDPDGFAEVDRMCRKYPETKVIIDHLGRIGVDGTVRDADVRALCDLAAHPRVSVKVGAFYALGKKSPPYTDLAPLIRRVVQAFGTRRCMWESDCPFQVVSQRYEDSLALVRDHLDFLSPDDREWMLFRAAEQILFPPSTAKS</sequence>
<dbReference type="RefSeq" id="WP_076344644.1">
    <property type="nucleotide sequence ID" value="NZ_CP019082.1"/>
</dbReference>
<dbReference type="EMBL" id="CP019082">
    <property type="protein sequence ID" value="APW60184.1"/>
    <property type="molecule type" value="Genomic_DNA"/>
</dbReference>
<dbReference type="Pfam" id="PF04909">
    <property type="entry name" value="Amidohydro_2"/>
    <property type="match status" value="1"/>
</dbReference>
<dbReference type="Gene3D" id="3.20.20.140">
    <property type="entry name" value="Metal-dependent hydrolases"/>
    <property type="match status" value="1"/>
</dbReference>
<proteinExistence type="predicted"/>
<dbReference type="InterPro" id="IPR032466">
    <property type="entry name" value="Metal_Hydrolase"/>
</dbReference>
<dbReference type="PANTHER" id="PTHR35563">
    <property type="entry name" value="BARREL METAL-DEPENDENT HYDROLASE, PUTATIVE (AFU_ORTHOLOGUE AFUA_1G16240)-RELATED"/>
    <property type="match status" value="1"/>
</dbReference>
<dbReference type="Proteomes" id="UP000186309">
    <property type="component" value="Chromosome"/>
</dbReference>
<evidence type="ECO:0000259" key="1">
    <source>
        <dbReference type="Pfam" id="PF04909"/>
    </source>
</evidence>
<keyword evidence="2" id="KW-0378">Hydrolase</keyword>
<dbReference type="OrthoDB" id="9787654at2"/>
<dbReference type="KEGG" id="pbor:BSF38_01650"/>
<organism evidence="2 3">
    <name type="scientific">Paludisphaera borealis</name>
    <dbReference type="NCBI Taxonomy" id="1387353"/>
    <lineage>
        <taxon>Bacteria</taxon>
        <taxon>Pseudomonadati</taxon>
        <taxon>Planctomycetota</taxon>
        <taxon>Planctomycetia</taxon>
        <taxon>Isosphaerales</taxon>
        <taxon>Isosphaeraceae</taxon>
        <taxon>Paludisphaera</taxon>
    </lineage>
</organism>
<dbReference type="EC" id="3.1.1.92" evidence="2"/>
<protein>
    <submittedName>
        <fullName evidence="2">4-sulfomuconolactone hydrolase</fullName>
        <ecNumber evidence="2">3.1.1.92</ecNumber>
    </submittedName>
</protein>
<keyword evidence="3" id="KW-1185">Reference proteome</keyword>
<evidence type="ECO:0000313" key="3">
    <source>
        <dbReference type="Proteomes" id="UP000186309"/>
    </source>
</evidence>
<name>A0A1U7CMK8_9BACT</name>
<dbReference type="AlphaFoldDB" id="A0A1U7CMK8"/>
<evidence type="ECO:0000313" key="2">
    <source>
        <dbReference type="EMBL" id="APW60184.1"/>
    </source>
</evidence>
<feature type="domain" description="Amidohydrolase-related" evidence="1">
    <location>
        <begin position="7"/>
        <end position="278"/>
    </location>
</feature>
<dbReference type="SUPFAM" id="SSF51556">
    <property type="entry name" value="Metallo-dependent hydrolases"/>
    <property type="match status" value="1"/>
</dbReference>
<dbReference type="STRING" id="1387353.BSF38_01650"/>